<comment type="pathway">
    <text evidence="4">Cofactor biosynthesis; ubiquinone biosynthesis.</text>
</comment>
<keyword evidence="6" id="KW-1185">Reference proteome</keyword>
<dbReference type="Gene3D" id="3.40.1410.10">
    <property type="entry name" value="Chorismate lyase-like"/>
    <property type="match status" value="1"/>
</dbReference>
<evidence type="ECO:0000313" key="5">
    <source>
        <dbReference type="EMBL" id="CAH0993125.1"/>
    </source>
</evidence>
<accession>A0ABN8EL42</accession>
<dbReference type="HAMAP" id="MF_01632">
    <property type="entry name" value="UbiC"/>
    <property type="match status" value="1"/>
</dbReference>
<comment type="catalytic activity">
    <reaction evidence="4">
        <text>chorismate = 4-hydroxybenzoate + pyruvate</text>
        <dbReference type="Rhea" id="RHEA:16505"/>
        <dbReference type="ChEBI" id="CHEBI:15361"/>
        <dbReference type="ChEBI" id="CHEBI:17879"/>
        <dbReference type="ChEBI" id="CHEBI:29748"/>
        <dbReference type="EC" id="4.1.3.40"/>
    </reaction>
</comment>
<keyword evidence="4 5" id="KW-0670">Pyruvate</keyword>
<keyword evidence="2 4" id="KW-0831">Ubiquinone biosynthesis</keyword>
<feature type="binding site" evidence="4">
    <location>
        <position position="89"/>
    </location>
    <ligand>
        <name>substrate</name>
    </ligand>
</feature>
<dbReference type="PANTHER" id="PTHR38683">
    <property type="entry name" value="CHORISMATE PYRUVATE-LYASE"/>
    <property type="match status" value="1"/>
</dbReference>
<comment type="caution">
    <text evidence="4">Lacks conserved residue(s) required for the propagation of feature annotation.</text>
</comment>
<comment type="subcellular location">
    <subcellularLocation>
        <location evidence="4">Cytoplasm</location>
    </subcellularLocation>
</comment>
<feature type="binding site" evidence="4">
    <location>
        <position position="127"/>
    </location>
    <ligand>
        <name>substrate</name>
    </ligand>
</feature>
<protein>
    <recommendedName>
        <fullName evidence="4">Probable chorismate pyruvate-lyase</fullName>
        <shortName evidence="4">CL</shortName>
        <shortName evidence="4">CPL</shortName>
        <ecNumber evidence="4">4.1.3.40</ecNumber>
    </recommendedName>
</protein>
<organism evidence="5 6">
    <name type="scientific">Sinobacterium norvegicum</name>
    <dbReference type="NCBI Taxonomy" id="1641715"/>
    <lineage>
        <taxon>Bacteria</taxon>
        <taxon>Pseudomonadati</taxon>
        <taxon>Pseudomonadota</taxon>
        <taxon>Gammaproteobacteria</taxon>
        <taxon>Cellvibrionales</taxon>
        <taxon>Spongiibacteraceae</taxon>
        <taxon>Sinobacterium</taxon>
    </lineage>
</organism>
<dbReference type="InterPro" id="IPR007440">
    <property type="entry name" value="Chorismate--pyruvate_lyase"/>
</dbReference>
<comment type="caution">
    <text evidence="5">The sequence shown here is derived from an EMBL/GenBank/DDBJ whole genome shotgun (WGS) entry which is preliminary data.</text>
</comment>
<dbReference type="EMBL" id="CAKLPX010000004">
    <property type="protein sequence ID" value="CAH0993125.1"/>
    <property type="molecule type" value="Genomic_DNA"/>
</dbReference>
<sequence>MNARVFYDHCQYKYQPKTDCWRNYRQFRLESLDGKTRQWLLNESSLTQRLIKASNQNFRVEVVSQRWQRPTLSEAQSLNVSPHRAALIREVLLMCNDQPWVFARSVIPANTLTGRYRCLKNLQERPLGQWLFNDKTMRRHSFQIARIAKSSHILPPQFRGQQLLWGRRSKFELSGKPLLVCEIFLPSFIPDNDLL</sequence>
<comment type="function">
    <text evidence="4">Removes the pyruvyl group from chorismate, with concomitant aromatization of the ring, to provide 4-hydroxybenzoate (4HB) for the ubiquinone pathway.</text>
</comment>
<feature type="binding site" evidence="4">
    <location>
        <position position="182"/>
    </location>
    <ligand>
        <name>substrate</name>
    </ligand>
</feature>
<comment type="similarity">
    <text evidence="4">Belongs to the UbiC family.</text>
</comment>
<proteinExistence type="inferred from homology"/>
<evidence type="ECO:0000313" key="6">
    <source>
        <dbReference type="Proteomes" id="UP000838100"/>
    </source>
</evidence>
<dbReference type="PANTHER" id="PTHR38683:SF1">
    <property type="entry name" value="CHORISMATE PYRUVATE-LYASE"/>
    <property type="match status" value="1"/>
</dbReference>
<keyword evidence="3 4" id="KW-0456">Lyase</keyword>
<keyword evidence="1 4" id="KW-0963">Cytoplasm</keyword>
<dbReference type="SUPFAM" id="SSF64288">
    <property type="entry name" value="Chorismate lyase-like"/>
    <property type="match status" value="1"/>
</dbReference>
<evidence type="ECO:0000256" key="4">
    <source>
        <dbReference type="HAMAP-Rule" id="MF_01632"/>
    </source>
</evidence>
<name>A0ABN8EL42_9GAMM</name>
<gene>
    <name evidence="4 5" type="primary">ubiC</name>
    <name evidence="5" type="ORF">SIN8267_03264</name>
</gene>
<dbReference type="GO" id="GO:0008813">
    <property type="term" value="F:chorismate lyase activity"/>
    <property type="evidence" value="ECO:0007669"/>
    <property type="project" value="UniProtKB-EC"/>
</dbReference>
<dbReference type="RefSeq" id="WP_237445805.1">
    <property type="nucleotide sequence ID" value="NZ_CAKLPX010000004.1"/>
</dbReference>
<dbReference type="InterPro" id="IPR028978">
    <property type="entry name" value="Chorismate_lyase_/UTRA_dom_sf"/>
</dbReference>
<dbReference type="Pfam" id="PF04345">
    <property type="entry name" value="Chor_lyase"/>
    <property type="match status" value="1"/>
</dbReference>
<reference evidence="5" key="1">
    <citation type="submission" date="2021-12" db="EMBL/GenBank/DDBJ databases">
        <authorList>
            <person name="Rodrigo-Torres L."/>
            <person name="Arahal R. D."/>
            <person name="Lucena T."/>
        </authorList>
    </citation>
    <scope>NUCLEOTIDE SEQUENCE</scope>
    <source>
        <strain evidence="5">CECT 8267</strain>
    </source>
</reference>
<evidence type="ECO:0000256" key="3">
    <source>
        <dbReference type="ARBA" id="ARBA00023239"/>
    </source>
</evidence>
<evidence type="ECO:0000256" key="2">
    <source>
        <dbReference type="ARBA" id="ARBA00022688"/>
    </source>
</evidence>
<evidence type="ECO:0000256" key="1">
    <source>
        <dbReference type="ARBA" id="ARBA00022490"/>
    </source>
</evidence>
<dbReference type="Proteomes" id="UP000838100">
    <property type="component" value="Unassembled WGS sequence"/>
</dbReference>
<dbReference type="EC" id="4.1.3.40" evidence="4"/>